<evidence type="ECO:0000256" key="11">
    <source>
        <dbReference type="SAM" id="Phobius"/>
    </source>
</evidence>
<dbReference type="GO" id="GO:0005886">
    <property type="term" value="C:plasma membrane"/>
    <property type="evidence" value="ECO:0007669"/>
    <property type="project" value="TreeGrafter"/>
</dbReference>
<keyword evidence="7 14" id="KW-0418">Kinase</keyword>
<keyword evidence="4" id="KW-0597">Phosphoprotein</keyword>
<feature type="transmembrane region" description="Helical" evidence="11">
    <location>
        <begin position="12"/>
        <end position="33"/>
    </location>
</feature>
<dbReference type="SUPFAM" id="SSF55874">
    <property type="entry name" value="ATPase domain of HSP90 chaperone/DNA topoisomerase II/histidine kinase"/>
    <property type="match status" value="1"/>
</dbReference>
<feature type="domain" description="Histidine kinase" evidence="12">
    <location>
        <begin position="256"/>
        <end position="459"/>
    </location>
</feature>
<evidence type="ECO:0000259" key="13">
    <source>
        <dbReference type="PROSITE" id="PS50885"/>
    </source>
</evidence>
<keyword evidence="5" id="KW-0808">Transferase</keyword>
<evidence type="ECO:0000256" key="8">
    <source>
        <dbReference type="ARBA" id="ARBA00022989"/>
    </source>
</evidence>
<dbReference type="SUPFAM" id="SSF47384">
    <property type="entry name" value="Homodimeric domain of signal transducing histidine kinase"/>
    <property type="match status" value="1"/>
</dbReference>
<feature type="domain" description="HAMP" evidence="13">
    <location>
        <begin position="197"/>
        <end position="248"/>
    </location>
</feature>
<proteinExistence type="predicted"/>
<name>V5SDT2_9HYPH</name>
<dbReference type="STRING" id="1029756.W911_12445"/>
<dbReference type="InterPro" id="IPR004358">
    <property type="entry name" value="Sig_transdc_His_kin-like_C"/>
</dbReference>
<evidence type="ECO:0000256" key="9">
    <source>
        <dbReference type="ARBA" id="ARBA00023012"/>
    </source>
</evidence>
<evidence type="ECO:0000259" key="12">
    <source>
        <dbReference type="PROSITE" id="PS50109"/>
    </source>
</evidence>
<dbReference type="HOGENOM" id="CLU_000445_42_3_5"/>
<dbReference type="AlphaFoldDB" id="V5SDT2"/>
<evidence type="ECO:0000313" key="15">
    <source>
        <dbReference type="Proteomes" id="UP000018542"/>
    </source>
</evidence>
<dbReference type="InterPro" id="IPR003661">
    <property type="entry name" value="HisK_dim/P_dom"/>
</dbReference>
<dbReference type="KEGG" id="hni:W911_12445"/>
<dbReference type="InterPro" id="IPR036097">
    <property type="entry name" value="HisK_dim/P_sf"/>
</dbReference>
<dbReference type="SMART" id="SM00387">
    <property type="entry name" value="HATPase_c"/>
    <property type="match status" value="1"/>
</dbReference>
<dbReference type="Proteomes" id="UP000018542">
    <property type="component" value="Chromosome"/>
</dbReference>
<dbReference type="EMBL" id="CP006912">
    <property type="protein sequence ID" value="AHB49031.1"/>
    <property type="molecule type" value="Genomic_DNA"/>
</dbReference>
<dbReference type="PANTHER" id="PTHR45436">
    <property type="entry name" value="SENSOR HISTIDINE KINASE YKOH"/>
    <property type="match status" value="1"/>
</dbReference>
<keyword evidence="8 11" id="KW-1133">Transmembrane helix</keyword>
<organism evidence="14 15">
    <name type="scientific">Hyphomicrobium nitrativorans NL23</name>
    <dbReference type="NCBI Taxonomy" id="1029756"/>
    <lineage>
        <taxon>Bacteria</taxon>
        <taxon>Pseudomonadati</taxon>
        <taxon>Pseudomonadota</taxon>
        <taxon>Alphaproteobacteria</taxon>
        <taxon>Hyphomicrobiales</taxon>
        <taxon>Hyphomicrobiaceae</taxon>
        <taxon>Hyphomicrobium</taxon>
    </lineage>
</organism>
<evidence type="ECO:0000256" key="2">
    <source>
        <dbReference type="ARBA" id="ARBA00004370"/>
    </source>
</evidence>
<gene>
    <name evidence="14" type="ORF">W911_12445</name>
</gene>
<keyword evidence="10 11" id="KW-0472">Membrane</keyword>
<dbReference type="GO" id="GO:0000155">
    <property type="term" value="F:phosphorelay sensor kinase activity"/>
    <property type="evidence" value="ECO:0007669"/>
    <property type="project" value="InterPro"/>
</dbReference>
<evidence type="ECO:0000256" key="3">
    <source>
        <dbReference type="ARBA" id="ARBA00012438"/>
    </source>
</evidence>
<dbReference type="InterPro" id="IPR003594">
    <property type="entry name" value="HATPase_dom"/>
</dbReference>
<evidence type="ECO:0000256" key="4">
    <source>
        <dbReference type="ARBA" id="ARBA00022553"/>
    </source>
</evidence>
<dbReference type="CDD" id="cd00082">
    <property type="entry name" value="HisKA"/>
    <property type="match status" value="1"/>
</dbReference>
<dbReference type="InterPro" id="IPR050428">
    <property type="entry name" value="TCS_sensor_his_kinase"/>
</dbReference>
<evidence type="ECO:0000313" key="14">
    <source>
        <dbReference type="EMBL" id="AHB49031.1"/>
    </source>
</evidence>
<dbReference type="InterPro" id="IPR005467">
    <property type="entry name" value="His_kinase_dom"/>
</dbReference>
<evidence type="ECO:0000256" key="10">
    <source>
        <dbReference type="ARBA" id="ARBA00023136"/>
    </source>
</evidence>
<accession>V5SDT2</accession>
<protein>
    <recommendedName>
        <fullName evidence="3">histidine kinase</fullName>
        <ecNumber evidence="3">2.7.13.3</ecNumber>
    </recommendedName>
</protein>
<dbReference type="Pfam" id="PF02518">
    <property type="entry name" value="HATPase_c"/>
    <property type="match status" value="1"/>
</dbReference>
<keyword evidence="9" id="KW-0902">Two-component regulatory system</keyword>
<comment type="subcellular location">
    <subcellularLocation>
        <location evidence="2">Membrane</location>
    </subcellularLocation>
</comment>
<dbReference type="PROSITE" id="PS50885">
    <property type="entry name" value="HAMP"/>
    <property type="match status" value="1"/>
</dbReference>
<reference evidence="14 15" key="1">
    <citation type="journal article" date="2014" name="Genome Announc.">
        <title>Complete Genome Sequence of Hyphomicrobium nitrativorans Strain NL23, a Denitrifying Bacterium Isolated from Biofilm of a Methanol-Fed Denitrification System Treating Seawater at the Montreal Biodome.</title>
        <authorList>
            <person name="Martineau C."/>
            <person name="Villeneuve C."/>
            <person name="Mauffrey F."/>
            <person name="Villemur R."/>
        </authorList>
    </citation>
    <scope>NUCLEOTIDE SEQUENCE [LARGE SCALE GENOMIC DNA]</scope>
    <source>
        <strain evidence="14">NL23</strain>
    </source>
</reference>
<keyword evidence="6 11" id="KW-0812">Transmembrane</keyword>
<comment type="catalytic activity">
    <reaction evidence="1">
        <text>ATP + protein L-histidine = ADP + protein N-phospho-L-histidine.</text>
        <dbReference type="EC" id="2.7.13.3"/>
    </reaction>
</comment>
<dbReference type="EC" id="2.7.13.3" evidence="3"/>
<dbReference type="InterPro" id="IPR036890">
    <property type="entry name" value="HATPase_C_sf"/>
</dbReference>
<evidence type="ECO:0000256" key="5">
    <source>
        <dbReference type="ARBA" id="ARBA00022679"/>
    </source>
</evidence>
<evidence type="ECO:0000256" key="1">
    <source>
        <dbReference type="ARBA" id="ARBA00000085"/>
    </source>
</evidence>
<evidence type="ECO:0000256" key="6">
    <source>
        <dbReference type="ARBA" id="ARBA00022692"/>
    </source>
</evidence>
<dbReference type="PRINTS" id="PR00344">
    <property type="entry name" value="BCTRLSENSOR"/>
</dbReference>
<dbReference type="Gene3D" id="1.10.287.130">
    <property type="match status" value="1"/>
</dbReference>
<dbReference type="InterPro" id="IPR003660">
    <property type="entry name" value="HAMP_dom"/>
</dbReference>
<dbReference type="Gene3D" id="3.30.565.10">
    <property type="entry name" value="Histidine kinase-like ATPase, C-terminal domain"/>
    <property type="match status" value="1"/>
</dbReference>
<sequence length="459" mass="50587">MEPMKLKSLAFRLFATSAAWTLLVLPIAGLIIYELYRDDVQATFDARLEKLVYAIAVDSMVGAATPIAPNNRYEPLFEDIHSGWYWQIQPIDDATAPRLGSASLDGAEIDIPFRHNIKPDANGARWMNSTGPMGEQLRMVEVIDTPYYHREGPRYSVLVAGPIDWLESRVANFLTRLAVALALTGIGLVTVTLFQVRFGLLPLQRIEQGLAEIRSGAAGKLDGELPAEIEPLQVELNALIASNQEIVDRARTQVGNLAHALKTPLAVITNEAREDKGPLGDKIAEQAEIMRDQVNHYLDRARMAAQVRVIGRATPVLDVLEPLKRALERIHRDRAIDIEIACPPHVRFAGERQDLEEILGNVCDNACKWAESEVKVRVAADNRRIPGRVEITVEDDGPGLSDEERARIGKRGVRLDETKPGSGLGLSIVTDLVQSYRGTLKLAPSTMGGLLVRMELPSA</sequence>
<keyword evidence="15" id="KW-1185">Reference proteome</keyword>
<dbReference type="PANTHER" id="PTHR45436:SF5">
    <property type="entry name" value="SENSOR HISTIDINE KINASE TRCS"/>
    <property type="match status" value="1"/>
</dbReference>
<evidence type="ECO:0000256" key="7">
    <source>
        <dbReference type="ARBA" id="ARBA00022777"/>
    </source>
</evidence>
<dbReference type="PATRIC" id="fig|1029756.8.peg.2585"/>
<dbReference type="PROSITE" id="PS50109">
    <property type="entry name" value="HIS_KIN"/>
    <property type="match status" value="1"/>
</dbReference>
<feature type="transmembrane region" description="Helical" evidence="11">
    <location>
        <begin position="173"/>
        <end position="196"/>
    </location>
</feature>